<dbReference type="AlphaFoldDB" id="A0A7H0Y2Z4"/>
<evidence type="ECO:0000256" key="1">
    <source>
        <dbReference type="SAM" id="Coils"/>
    </source>
</evidence>
<name>A0A7H0Y2Z4_9BACL</name>
<organism evidence="2 3">
    <name type="scientific">Paenibacillus peoriae</name>
    <dbReference type="NCBI Taxonomy" id="59893"/>
    <lineage>
        <taxon>Bacteria</taxon>
        <taxon>Bacillati</taxon>
        <taxon>Bacillota</taxon>
        <taxon>Bacilli</taxon>
        <taxon>Bacillales</taxon>
        <taxon>Paenibacillaceae</taxon>
        <taxon>Paenibacillus</taxon>
    </lineage>
</organism>
<reference evidence="2 3" key="1">
    <citation type="submission" date="2020-09" db="EMBL/GenBank/DDBJ databases">
        <title>Characterization of Paenibacillus peoriae strain ZF390 with broad-spectrum antimicrobial activity as a potential biocontrol agent.</title>
        <authorList>
            <person name="Li L."/>
            <person name="Zhao Y."/>
            <person name="Li B."/>
            <person name="Xie X."/>
        </authorList>
    </citation>
    <scope>NUCLEOTIDE SEQUENCE [LARGE SCALE GENOMIC DNA]</scope>
    <source>
        <strain evidence="2 3">ZF390</strain>
    </source>
</reference>
<keyword evidence="1" id="KW-0175">Coiled coil</keyword>
<gene>
    <name evidence="2" type="ORF">IAQ67_16290</name>
</gene>
<feature type="coiled-coil region" evidence="1">
    <location>
        <begin position="8"/>
        <end position="49"/>
    </location>
</feature>
<evidence type="ECO:0000313" key="3">
    <source>
        <dbReference type="Proteomes" id="UP000516384"/>
    </source>
</evidence>
<dbReference type="EMBL" id="CP061172">
    <property type="protein sequence ID" value="QNR65452.1"/>
    <property type="molecule type" value="Genomic_DNA"/>
</dbReference>
<evidence type="ECO:0000313" key="2">
    <source>
        <dbReference type="EMBL" id="QNR65452.1"/>
    </source>
</evidence>
<dbReference type="Proteomes" id="UP000516384">
    <property type="component" value="Chromosome"/>
</dbReference>
<accession>A0A7H0Y2Z4</accession>
<proteinExistence type="predicted"/>
<protein>
    <submittedName>
        <fullName evidence="2">Uncharacterized protein</fullName>
    </submittedName>
</protein>
<sequence length="50" mass="6197">MDYYDDFILDLEREKEDLEHKLELVQSRIEVYKEKVSDYRTILDQLKSDE</sequence>